<dbReference type="RefSeq" id="WP_112222722.1">
    <property type="nucleotide sequence ID" value="NZ_CP047673.1"/>
</dbReference>
<evidence type="ECO:0000313" key="9">
    <source>
        <dbReference type="Proteomes" id="UP000251002"/>
    </source>
</evidence>
<dbReference type="PROSITE" id="PS00194">
    <property type="entry name" value="THIOREDOXIN_1"/>
    <property type="match status" value="1"/>
</dbReference>
<keyword evidence="6" id="KW-0812">Transmembrane</keyword>
<dbReference type="InterPro" id="IPR050553">
    <property type="entry name" value="Thioredoxin_ResA/DsbE_sf"/>
</dbReference>
<dbReference type="NCBIfam" id="NF002854">
    <property type="entry name" value="PRK03147.1"/>
    <property type="match status" value="1"/>
</dbReference>
<keyword evidence="6" id="KW-1133">Transmembrane helix</keyword>
<dbReference type="Gene3D" id="3.40.30.10">
    <property type="entry name" value="Glutaredoxin"/>
    <property type="match status" value="1"/>
</dbReference>
<feature type="domain" description="Thioredoxin" evidence="7">
    <location>
        <begin position="47"/>
        <end position="185"/>
    </location>
</feature>
<dbReference type="EMBL" id="QLZR01000002">
    <property type="protein sequence ID" value="RAZ79137.1"/>
    <property type="molecule type" value="Genomic_DNA"/>
</dbReference>
<dbReference type="PROSITE" id="PS51352">
    <property type="entry name" value="THIOREDOXIN_2"/>
    <property type="match status" value="1"/>
</dbReference>
<comment type="caution">
    <text evidence="8">The sequence shown here is derived from an EMBL/GenBank/DDBJ whole genome shotgun (WGS) entry which is preliminary data.</text>
</comment>
<evidence type="ECO:0000256" key="4">
    <source>
        <dbReference type="ARBA" id="ARBA00023157"/>
    </source>
</evidence>
<evidence type="ECO:0000256" key="2">
    <source>
        <dbReference type="ARBA" id="ARBA00022748"/>
    </source>
</evidence>
<sequence>MAEDKKAKKTNRKRNRAFMRLAILSMLVLAIGYTIYNSVTADDVEVLKVGDKAPDFALEDMEGNRHKLSDYKGEGVFLNFWGTWCEPCVKEMPAMDRQYKEYEEQGVHILAVNIAQSDFEVQSFADRFDLSFPIAIDRSKSVMTAYNIRPLPTTVLVNPEGDIQRIVTGEMSEQDIKGFMEEIKPQ</sequence>
<dbReference type="GO" id="GO:0030313">
    <property type="term" value="C:cell envelope"/>
    <property type="evidence" value="ECO:0007669"/>
    <property type="project" value="UniProtKB-SubCell"/>
</dbReference>
<dbReference type="SUPFAM" id="SSF52833">
    <property type="entry name" value="Thioredoxin-like"/>
    <property type="match status" value="1"/>
</dbReference>
<dbReference type="PANTHER" id="PTHR42852:SF6">
    <property type="entry name" value="THIOL:DISULFIDE INTERCHANGE PROTEIN DSBE"/>
    <property type="match status" value="1"/>
</dbReference>
<evidence type="ECO:0000256" key="3">
    <source>
        <dbReference type="ARBA" id="ARBA00022968"/>
    </source>
</evidence>
<evidence type="ECO:0000256" key="6">
    <source>
        <dbReference type="SAM" id="Phobius"/>
    </source>
</evidence>
<dbReference type="InterPro" id="IPR017937">
    <property type="entry name" value="Thioredoxin_CS"/>
</dbReference>
<dbReference type="GO" id="GO:0017004">
    <property type="term" value="P:cytochrome complex assembly"/>
    <property type="evidence" value="ECO:0007669"/>
    <property type="project" value="UniProtKB-KW"/>
</dbReference>
<dbReference type="GO" id="GO:0016209">
    <property type="term" value="F:antioxidant activity"/>
    <property type="evidence" value="ECO:0007669"/>
    <property type="project" value="InterPro"/>
</dbReference>
<gene>
    <name evidence="8" type="ORF">DP120_05840</name>
</gene>
<dbReference type="Proteomes" id="UP000251002">
    <property type="component" value="Unassembled WGS sequence"/>
</dbReference>
<keyword evidence="9" id="KW-1185">Reference proteome</keyword>
<evidence type="ECO:0000256" key="5">
    <source>
        <dbReference type="ARBA" id="ARBA00023284"/>
    </source>
</evidence>
<protein>
    <submittedName>
        <fullName evidence="8">Thiol-disulfide oxidoreductase</fullName>
    </submittedName>
</protein>
<dbReference type="InterPro" id="IPR013766">
    <property type="entry name" value="Thioredoxin_domain"/>
</dbReference>
<keyword evidence="2" id="KW-0201">Cytochrome c-type biogenesis</keyword>
<evidence type="ECO:0000256" key="1">
    <source>
        <dbReference type="ARBA" id="ARBA00004196"/>
    </source>
</evidence>
<dbReference type="InterPro" id="IPR036249">
    <property type="entry name" value="Thioredoxin-like_sf"/>
</dbReference>
<dbReference type="CDD" id="cd02966">
    <property type="entry name" value="TlpA_like_family"/>
    <property type="match status" value="1"/>
</dbReference>
<keyword evidence="3" id="KW-0735">Signal-anchor</keyword>
<feature type="transmembrane region" description="Helical" evidence="6">
    <location>
        <begin position="21"/>
        <end position="39"/>
    </location>
</feature>
<accession>A0A365L196</accession>
<evidence type="ECO:0000259" key="7">
    <source>
        <dbReference type="PROSITE" id="PS51352"/>
    </source>
</evidence>
<dbReference type="InterPro" id="IPR000866">
    <property type="entry name" value="AhpC/TSA"/>
</dbReference>
<keyword evidence="4" id="KW-1015">Disulfide bond</keyword>
<keyword evidence="5" id="KW-0676">Redox-active center</keyword>
<name>A0A365L196_9BACL</name>
<evidence type="ECO:0000313" key="8">
    <source>
        <dbReference type="EMBL" id="RAZ79137.1"/>
    </source>
</evidence>
<comment type="subcellular location">
    <subcellularLocation>
        <location evidence="1">Cell envelope</location>
    </subcellularLocation>
</comment>
<dbReference type="AlphaFoldDB" id="A0A365L196"/>
<reference evidence="8 9" key="1">
    <citation type="submission" date="2018-06" db="EMBL/GenBank/DDBJ databases">
        <title>The draft genome sequences of strains SCU63 and S1.</title>
        <authorList>
            <person name="Gan L."/>
        </authorList>
    </citation>
    <scope>NUCLEOTIDE SEQUENCE [LARGE SCALE GENOMIC DNA]</scope>
    <source>
        <strain evidence="8 9">SCU63</strain>
    </source>
</reference>
<organism evidence="8 9">
    <name type="scientific">Planococcus halotolerans</name>
    <dbReference type="NCBI Taxonomy" id="2233542"/>
    <lineage>
        <taxon>Bacteria</taxon>
        <taxon>Bacillati</taxon>
        <taxon>Bacillota</taxon>
        <taxon>Bacilli</taxon>
        <taxon>Bacillales</taxon>
        <taxon>Caryophanaceae</taxon>
        <taxon>Planococcus</taxon>
    </lineage>
</organism>
<dbReference type="Pfam" id="PF00578">
    <property type="entry name" value="AhpC-TSA"/>
    <property type="match status" value="1"/>
</dbReference>
<keyword evidence="6" id="KW-0472">Membrane</keyword>
<dbReference type="PANTHER" id="PTHR42852">
    <property type="entry name" value="THIOL:DISULFIDE INTERCHANGE PROTEIN DSBE"/>
    <property type="match status" value="1"/>
</dbReference>
<dbReference type="GO" id="GO:0016491">
    <property type="term" value="F:oxidoreductase activity"/>
    <property type="evidence" value="ECO:0007669"/>
    <property type="project" value="InterPro"/>
</dbReference>
<proteinExistence type="predicted"/>